<evidence type="ECO:0000313" key="3">
    <source>
        <dbReference type="Proteomes" id="UP000198582"/>
    </source>
</evidence>
<gene>
    <name evidence="2" type="ORF">SAMN04489732_12089</name>
</gene>
<name>A0A1H8YJU5_9PSEU</name>
<feature type="transmembrane region" description="Helical" evidence="1">
    <location>
        <begin position="387"/>
        <end position="405"/>
    </location>
</feature>
<keyword evidence="3" id="KW-1185">Reference proteome</keyword>
<feature type="transmembrane region" description="Helical" evidence="1">
    <location>
        <begin position="356"/>
        <end position="381"/>
    </location>
</feature>
<accession>A0A1H8YJU5</accession>
<dbReference type="AlphaFoldDB" id="A0A1H8YJU5"/>
<proteinExistence type="predicted"/>
<evidence type="ECO:0000313" key="2">
    <source>
        <dbReference type="EMBL" id="SEP52426.1"/>
    </source>
</evidence>
<keyword evidence="1" id="KW-0812">Transmembrane</keyword>
<reference evidence="3" key="1">
    <citation type="submission" date="2016-10" db="EMBL/GenBank/DDBJ databases">
        <authorList>
            <person name="Varghese N."/>
            <person name="Submissions S."/>
        </authorList>
    </citation>
    <scope>NUCLEOTIDE SEQUENCE [LARGE SCALE GENOMIC DNA]</scope>
    <source>
        <strain evidence="3">DSM 44993</strain>
    </source>
</reference>
<keyword evidence="1" id="KW-1133">Transmembrane helix</keyword>
<feature type="transmembrane region" description="Helical" evidence="1">
    <location>
        <begin position="311"/>
        <end position="344"/>
    </location>
</feature>
<feature type="transmembrane region" description="Helical" evidence="1">
    <location>
        <begin position="163"/>
        <end position="182"/>
    </location>
</feature>
<evidence type="ECO:0000256" key="1">
    <source>
        <dbReference type="SAM" id="Phobius"/>
    </source>
</evidence>
<dbReference type="STRING" id="394193.SAMN04489732_12089"/>
<organism evidence="2 3">
    <name type="scientific">Amycolatopsis saalfeldensis</name>
    <dbReference type="NCBI Taxonomy" id="394193"/>
    <lineage>
        <taxon>Bacteria</taxon>
        <taxon>Bacillati</taxon>
        <taxon>Actinomycetota</taxon>
        <taxon>Actinomycetes</taxon>
        <taxon>Pseudonocardiales</taxon>
        <taxon>Pseudonocardiaceae</taxon>
        <taxon>Amycolatopsis</taxon>
    </lineage>
</organism>
<sequence>MFVLGCQVVISAPPAFADDCGQAPNPQRPGAGLVGTIDTPGLTSDPSPYDTYGYAGMVWHTFHTNCRGPLASLSDPTGDLATDAGNFLFNGAKLLVASTNGLHHAVTDSTLLGPIYRAVQSGANKVYTNIYTQLLALCALLLSLIVLRSVWRGDLATVSKRALYGLAALWLAASSVVLLRYLEPFDHAVVGFTTDIQNGFIPDSDRDPAADAFPRQLHNQIIYQNWLRGEFGAPTAPQADQFGRPLLDAQAFSVAELVNGDDAKVSVIDAKKQSYIDISGKLGPATDSFTGERGGRIGAGLLALLESVTYALFPFLAALTVLLAQVILRLLIITSPLLGLMALLHPGLLRTLAKVAGIVGFNLLVVSTLAGVHSLLLQAVFAANMPVMAQLGIAGITTALIWGAARPLRRLSQTLKAPARALSRTLSYSSNGVLHGGQQVAAQERFWNQVRDSISNRELQTLKSTRSRPEGNNRPAEAFKREAISSFRPLVSSMLNQEADGSSGARSTDTISGNYTHAVGWTGGGRLLEAGDTPKAFAAYERIRNSPEDIPIIAKNTGLNAEVLEEAWQNLFVRKHDIPDGPGLEKVRYDHFVPNVAFSNLWDWAARDNLDSEEYNQFRSLMAHEYVESRLMQETGIPYLSPEPSTWDETGPVWDPKNPSAHMIAPLGEQSNPETDLLRHWKKQGLTPPPGGISQDLSNLDDVVQAAREGLGL</sequence>
<dbReference type="Proteomes" id="UP000198582">
    <property type="component" value="Unassembled WGS sequence"/>
</dbReference>
<feature type="transmembrane region" description="Helical" evidence="1">
    <location>
        <begin position="130"/>
        <end position="151"/>
    </location>
</feature>
<keyword evidence="1" id="KW-0472">Membrane</keyword>
<protein>
    <submittedName>
        <fullName evidence="2">Uncharacterized protein</fullName>
    </submittedName>
</protein>
<dbReference type="EMBL" id="FOEF01000020">
    <property type="protein sequence ID" value="SEP52426.1"/>
    <property type="molecule type" value="Genomic_DNA"/>
</dbReference>